<evidence type="ECO:0000313" key="3">
    <source>
        <dbReference type="Proteomes" id="UP000318212"/>
    </source>
</evidence>
<dbReference type="PROSITE" id="PS51257">
    <property type="entry name" value="PROKAR_LIPOPROTEIN"/>
    <property type="match status" value="1"/>
</dbReference>
<evidence type="ECO:0000313" key="2">
    <source>
        <dbReference type="EMBL" id="TQD42363.1"/>
    </source>
</evidence>
<dbReference type="InterPro" id="IPR025522">
    <property type="entry name" value="DUF4410"/>
</dbReference>
<proteinExistence type="predicted"/>
<keyword evidence="1" id="KW-0732">Signal</keyword>
<dbReference type="OrthoDB" id="8913424at2"/>
<dbReference type="Pfam" id="PF14366">
    <property type="entry name" value="DUF4410"/>
    <property type="match status" value="1"/>
</dbReference>
<protein>
    <submittedName>
        <fullName evidence="2">DUF4410 domain-containing protein</fullName>
    </submittedName>
</protein>
<reference evidence="2 3" key="1">
    <citation type="submission" date="2019-06" db="EMBL/GenBank/DDBJ databases">
        <title>Lysobacter alkalisoli sp. nov. isolated from saline soil.</title>
        <authorList>
            <person name="Sun J.-Q."/>
            <person name="Xu L."/>
        </authorList>
    </citation>
    <scope>NUCLEOTIDE SEQUENCE [LARGE SCALE GENOMIC DNA]</scope>
    <source>
        <strain evidence="2 3">JCM 31130</strain>
    </source>
</reference>
<feature type="chain" id="PRO_5021284697" evidence="1">
    <location>
        <begin position="21"/>
        <end position="153"/>
    </location>
</feature>
<accession>A0A508A0Y5</accession>
<comment type="caution">
    <text evidence="2">The sequence shown here is derived from an EMBL/GenBank/DDBJ whole genome shotgun (WGS) entry which is preliminary data.</text>
</comment>
<dbReference type="EMBL" id="VICE01000108">
    <property type="protein sequence ID" value="TQD42363.1"/>
    <property type="molecule type" value="Genomic_DNA"/>
</dbReference>
<name>A0A508A0Y5_9GAMM</name>
<sequence>MLRNAILLGSLALLSACATNSVTHQAITAPVDLPFRYTILNTEEASVEGLAMLREALDERLQAAGKLAATPESPAVPVEITITNYYMRHGGARFMVGIMAGRDSLRSRIRVFDGEGKQIGAFEVESTNATAWGTTGGMIDKHAEEIVAKLTQS</sequence>
<gene>
    <name evidence="2" type="ORF">FKV25_11810</name>
</gene>
<feature type="signal peptide" evidence="1">
    <location>
        <begin position="1"/>
        <end position="20"/>
    </location>
</feature>
<dbReference type="AlphaFoldDB" id="A0A508A0Y5"/>
<keyword evidence="3" id="KW-1185">Reference proteome</keyword>
<dbReference type="RefSeq" id="WP_141518999.1">
    <property type="nucleotide sequence ID" value="NZ_VICE01000108.1"/>
</dbReference>
<dbReference type="Proteomes" id="UP000318212">
    <property type="component" value="Unassembled WGS sequence"/>
</dbReference>
<evidence type="ECO:0000256" key="1">
    <source>
        <dbReference type="SAM" id="SignalP"/>
    </source>
</evidence>
<organism evidence="2 3">
    <name type="scientific">Marilutibacter aestuarii</name>
    <dbReference type="NCBI Taxonomy" id="1706195"/>
    <lineage>
        <taxon>Bacteria</taxon>
        <taxon>Pseudomonadati</taxon>
        <taxon>Pseudomonadota</taxon>
        <taxon>Gammaproteobacteria</taxon>
        <taxon>Lysobacterales</taxon>
        <taxon>Lysobacteraceae</taxon>
        <taxon>Marilutibacter</taxon>
    </lineage>
</organism>